<accession>A0A2I1HMH1</accession>
<sequence>MKGHEKRFLKNGTYESILKVAKQWAIIDIRNNKKGALIKKRAVDVIYVSCAEDFEFVDLKYPDGTKERVKLVHMKEVLLGFHISDFQSKFQDKFQDQMDIDEY</sequence>
<keyword evidence="2" id="KW-1185">Reference proteome</keyword>
<dbReference type="OrthoDB" id="2408259at2759"/>
<dbReference type="Proteomes" id="UP000234323">
    <property type="component" value="Unassembled WGS sequence"/>
</dbReference>
<dbReference type="EMBL" id="LLXI01003951">
    <property type="protein sequence ID" value="PKY60076.1"/>
    <property type="molecule type" value="Genomic_DNA"/>
</dbReference>
<organism evidence="1 2">
    <name type="scientific">Rhizophagus irregularis</name>
    <dbReference type="NCBI Taxonomy" id="588596"/>
    <lineage>
        <taxon>Eukaryota</taxon>
        <taxon>Fungi</taxon>
        <taxon>Fungi incertae sedis</taxon>
        <taxon>Mucoromycota</taxon>
        <taxon>Glomeromycotina</taxon>
        <taxon>Glomeromycetes</taxon>
        <taxon>Glomerales</taxon>
        <taxon>Glomeraceae</taxon>
        <taxon>Rhizophagus</taxon>
    </lineage>
</organism>
<proteinExistence type="predicted"/>
<evidence type="ECO:0000313" key="1">
    <source>
        <dbReference type="EMBL" id="PKY60076.1"/>
    </source>
</evidence>
<reference evidence="1 2" key="1">
    <citation type="submission" date="2015-10" db="EMBL/GenBank/DDBJ databases">
        <title>Genome analyses suggest a sexual origin of heterokaryosis in a supposedly ancient asexual fungus.</title>
        <authorList>
            <person name="Ropars J."/>
            <person name="Sedzielewska K."/>
            <person name="Noel J."/>
            <person name="Charron P."/>
            <person name="Farinelli L."/>
            <person name="Marton T."/>
            <person name="Kruger M."/>
            <person name="Pelin A."/>
            <person name="Brachmann A."/>
            <person name="Corradi N."/>
        </authorList>
    </citation>
    <scope>NUCLEOTIDE SEQUENCE [LARGE SCALE GENOMIC DNA]</scope>
    <source>
        <strain evidence="1 2">A4</strain>
    </source>
</reference>
<evidence type="ECO:0000313" key="2">
    <source>
        <dbReference type="Proteomes" id="UP000234323"/>
    </source>
</evidence>
<protein>
    <submittedName>
        <fullName evidence="1">Uncharacterized protein</fullName>
    </submittedName>
</protein>
<gene>
    <name evidence="1" type="ORF">RhiirA4_483362</name>
</gene>
<dbReference type="VEuPathDB" id="FungiDB:RhiirFUN_014861"/>
<name>A0A2I1HMH1_9GLOM</name>
<dbReference type="AlphaFoldDB" id="A0A2I1HMH1"/>
<comment type="caution">
    <text evidence="1">The sequence shown here is derived from an EMBL/GenBank/DDBJ whole genome shotgun (WGS) entry which is preliminary data.</text>
</comment>